<name>A0A165GQ53_9BACL</name>
<sequence>MGISQKESLKDWLKYWMKFLLVVFLILGYATYYMVFHTPKNSLELYQSIATADDFEEATKLMSEGFEGNFKEEDFEFISKSNASPNRVGQFAIFEYDEKTFVVMTTAGTNKLEILAVDDLPKDLRDYFLQLGP</sequence>
<dbReference type="EMBL" id="LQNT01000011">
    <property type="protein sequence ID" value="KZE37249.1"/>
    <property type="molecule type" value="Genomic_DNA"/>
</dbReference>
<comment type="caution">
    <text evidence="2">The sequence shown here is derived from an EMBL/GenBank/DDBJ whole genome shotgun (WGS) entry which is preliminary data.</text>
</comment>
<organism evidence="2 3">
    <name type="scientific">Bhargavaea cecembensis</name>
    <dbReference type="NCBI Taxonomy" id="394098"/>
    <lineage>
        <taxon>Bacteria</taxon>
        <taxon>Bacillati</taxon>
        <taxon>Bacillota</taxon>
        <taxon>Bacilli</taxon>
        <taxon>Bacillales</taxon>
        <taxon>Caryophanaceae</taxon>
        <taxon>Bhargavaea</taxon>
    </lineage>
</organism>
<protein>
    <submittedName>
        <fullName evidence="2">Uncharacterized protein</fullName>
    </submittedName>
</protein>
<keyword evidence="1" id="KW-0472">Membrane</keyword>
<gene>
    <name evidence="2" type="ORF">AV656_11805</name>
</gene>
<evidence type="ECO:0000313" key="2">
    <source>
        <dbReference type="EMBL" id="KZE37249.1"/>
    </source>
</evidence>
<dbReference type="AlphaFoldDB" id="A0A165GQ53"/>
<dbReference type="Proteomes" id="UP000076490">
    <property type="component" value="Unassembled WGS sequence"/>
</dbReference>
<evidence type="ECO:0000313" key="3">
    <source>
        <dbReference type="Proteomes" id="UP000076490"/>
    </source>
</evidence>
<reference evidence="2 3" key="1">
    <citation type="submission" date="2016-01" db="EMBL/GenBank/DDBJ databases">
        <title>Whole genome sequencing of Bhargavaea cecembensis T14.</title>
        <authorList>
            <person name="Hong K.W."/>
        </authorList>
    </citation>
    <scope>NUCLEOTIDE SEQUENCE [LARGE SCALE GENOMIC DNA]</scope>
    <source>
        <strain evidence="2 3">T14</strain>
    </source>
</reference>
<proteinExistence type="predicted"/>
<accession>A0A165GQ53</accession>
<keyword evidence="1" id="KW-1133">Transmembrane helix</keyword>
<evidence type="ECO:0000256" key="1">
    <source>
        <dbReference type="SAM" id="Phobius"/>
    </source>
</evidence>
<feature type="transmembrane region" description="Helical" evidence="1">
    <location>
        <begin position="15"/>
        <end position="35"/>
    </location>
</feature>
<dbReference type="RefSeq" id="WP_063182313.1">
    <property type="nucleotide sequence ID" value="NZ_LQNT01000011.1"/>
</dbReference>
<keyword evidence="1" id="KW-0812">Transmembrane</keyword>